<dbReference type="EMBL" id="AEPE02000003">
    <property type="protein sequence ID" value="EFZ37290.1"/>
    <property type="molecule type" value="Genomic_DNA"/>
</dbReference>
<accession>E7RNJ7</accession>
<dbReference type="Proteomes" id="UP000005580">
    <property type="component" value="Unassembled WGS sequence"/>
</dbReference>
<protein>
    <submittedName>
        <fullName evidence="1">Uncharacterized protein</fullName>
    </submittedName>
</protein>
<proteinExistence type="predicted"/>
<sequence length="63" mass="7606">MVFLKRIIPIKNMRHSHLPFIYHNSSQFFIPLFERGWKQPANTYNIFSLDVQLTPDRHAIHDQ</sequence>
<evidence type="ECO:0000313" key="1">
    <source>
        <dbReference type="EMBL" id="EFZ37290.1"/>
    </source>
</evidence>
<dbReference type="AlphaFoldDB" id="E7RNJ7"/>
<keyword evidence="2" id="KW-1185">Reference proteome</keyword>
<organism evidence="1 2">
    <name type="scientific">Hoylesella oralis ATCC 33269</name>
    <dbReference type="NCBI Taxonomy" id="873533"/>
    <lineage>
        <taxon>Bacteria</taxon>
        <taxon>Pseudomonadati</taxon>
        <taxon>Bacteroidota</taxon>
        <taxon>Bacteroidia</taxon>
        <taxon>Bacteroidales</taxon>
        <taxon>Prevotellaceae</taxon>
        <taxon>Hoylesella</taxon>
    </lineage>
</organism>
<name>E7RNJ7_9BACT</name>
<evidence type="ECO:0000313" key="2">
    <source>
        <dbReference type="Proteomes" id="UP000005580"/>
    </source>
</evidence>
<reference evidence="1" key="1">
    <citation type="submission" date="2011-01" db="EMBL/GenBank/DDBJ databases">
        <authorList>
            <person name="Muzny D."/>
            <person name="Qin X."/>
            <person name="Buhay C."/>
            <person name="Dugan-Rocha S."/>
            <person name="Ding Y."/>
            <person name="Chen G."/>
            <person name="Hawes A."/>
            <person name="Holder M."/>
            <person name="Jhangiani S."/>
            <person name="Johnson A."/>
            <person name="Khan Z."/>
            <person name="Li Z."/>
            <person name="Liu W."/>
            <person name="Liu X."/>
            <person name="Perez L."/>
            <person name="Shen H."/>
            <person name="Wang Q."/>
            <person name="Watt J."/>
            <person name="Xi L."/>
            <person name="Xin Y."/>
            <person name="Zhou J."/>
            <person name="Deng J."/>
            <person name="Jiang H."/>
            <person name="Liu Y."/>
            <person name="Qu J."/>
            <person name="Song X.-Z."/>
            <person name="Zhang L."/>
            <person name="Villasana D."/>
            <person name="Johnson A."/>
            <person name="Liu J."/>
            <person name="Liyanage D."/>
            <person name="Lorensuhewa L."/>
            <person name="Robinson T."/>
            <person name="Song A."/>
            <person name="Song B.-B."/>
            <person name="Dinh H."/>
            <person name="Thornton R."/>
            <person name="Coyle M."/>
            <person name="Francisco L."/>
            <person name="Jackson L."/>
            <person name="Javaid M."/>
            <person name="Korchina V."/>
            <person name="Kovar C."/>
            <person name="Mata R."/>
            <person name="Mathew T."/>
            <person name="Ngo R."/>
            <person name="Nguyen L."/>
            <person name="Nguyen N."/>
            <person name="Okwuonu G."/>
            <person name="Ongeri F."/>
            <person name="Pham C."/>
            <person name="Simmons D."/>
            <person name="Wilczek-Boney K."/>
            <person name="Hale W."/>
            <person name="Jakkamsetti A."/>
            <person name="Pham P."/>
            <person name="Ruth R."/>
            <person name="San Lucas F."/>
            <person name="Warren J."/>
            <person name="Zhang J."/>
            <person name="Zhao Z."/>
            <person name="Zhou C."/>
            <person name="Zhu D."/>
            <person name="Lee S."/>
            <person name="Bess C."/>
            <person name="Blankenburg K."/>
            <person name="Forbes L."/>
            <person name="Fu Q."/>
            <person name="Gubbala S."/>
            <person name="Hirani K."/>
            <person name="Jayaseelan J.C."/>
            <person name="Lara F."/>
            <person name="Munidasa M."/>
            <person name="Palculict T."/>
            <person name="Patil S."/>
            <person name="Pu L.-L."/>
            <person name="Saada N."/>
            <person name="Tang L."/>
            <person name="Weissenberger G."/>
            <person name="Zhu Y."/>
            <person name="Hemphill L."/>
            <person name="Shang Y."/>
            <person name="Youmans B."/>
            <person name="Ayvaz T."/>
            <person name="Ross M."/>
            <person name="Santibanez J."/>
            <person name="Aqrawi P."/>
            <person name="Gross S."/>
            <person name="Joshi V."/>
            <person name="Fowler G."/>
            <person name="Nazareth L."/>
            <person name="Reid J."/>
            <person name="Worley K."/>
            <person name="Petrosino J."/>
            <person name="Highlander S."/>
            <person name="Gibbs R."/>
        </authorList>
    </citation>
    <scope>NUCLEOTIDE SEQUENCE [LARGE SCALE GENOMIC DNA]</scope>
    <source>
        <strain evidence="1">ATCC 33269</strain>
    </source>
</reference>
<dbReference type="HOGENOM" id="CLU_2864117_0_0_10"/>
<comment type="caution">
    <text evidence="1">The sequence shown here is derived from an EMBL/GenBank/DDBJ whole genome shotgun (WGS) entry which is preliminary data.</text>
</comment>
<gene>
    <name evidence="1" type="ORF">HMPREF0663_10748</name>
</gene>